<keyword evidence="6 8" id="KW-0472">Membrane</keyword>
<dbReference type="Proteomes" id="UP000594759">
    <property type="component" value="Chromosome"/>
</dbReference>
<dbReference type="PANTHER" id="PTHR30069">
    <property type="entry name" value="TONB-DEPENDENT OUTER MEMBRANE RECEPTOR"/>
    <property type="match status" value="1"/>
</dbReference>
<dbReference type="GO" id="GO:0030246">
    <property type="term" value="F:carbohydrate binding"/>
    <property type="evidence" value="ECO:0007669"/>
    <property type="project" value="InterPro"/>
</dbReference>
<dbReference type="AlphaFoldDB" id="A0A7S9KY97"/>
<keyword evidence="13" id="KW-1185">Reference proteome</keyword>
<keyword evidence="2 8" id="KW-0813">Transport</keyword>
<evidence type="ECO:0000256" key="5">
    <source>
        <dbReference type="ARBA" id="ARBA00023077"/>
    </source>
</evidence>
<evidence type="ECO:0000313" key="12">
    <source>
        <dbReference type="EMBL" id="QPH39045.1"/>
    </source>
</evidence>
<evidence type="ECO:0000256" key="8">
    <source>
        <dbReference type="PROSITE-ProRule" id="PRU01360"/>
    </source>
</evidence>
<dbReference type="KEGG" id="pex:IZT61_18585"/>
<evidence type="ECO:0000256" key="7">
    <source>
        <dbReference type="ARBA" id="ARBA00023237"/>
    </source>
</evidence>
<feature type="domain" description="TonB-dependent receptor-like beta-barrel" evidence="10">
    <location>
        <begin position="321"/>
        <end position="747"/>
    </location>
</feature>
<keyword evidence="3 8" id="KW-1134">Transmembrane beta strand</keyword>
<dbReference type="Pfam" id="PF07715">
    <property type="entry name" value="Plug"/>
    <property type="match status" value="1"/>
</dbReference>
<evidence type="ECO:0000256" key="6">
    <source>
        <dbReference type="ARBA" id="ARBA00023136"/>
    </source>
</evidence>
<dbReference type="InterPro" id="IPR012910">
    <property type="entry name" value="Plug_dom"/>
</dbReference>
<evidence type="ECO:0000259" key="10">
    <source>
        <dbReference type="Pfam" id="PF00593"/>
    </source>
</evidence>
<keyword evidence="7 8" id="KW-0998">Cell outer membrane</keyword>
<reference evidence="12 13" key="1">
    <citation type="submission" date="2020-11" db="EMBL/GenBank/DDBJ databases">
        <title>Pedobacter endophytica, an endophytic bacteria isolated form Carex pumila.</title>
        <authorList>
            <person name="Peng Y."/>
            <person name="Jiang L."/>
            <person name="Lee J."/>
        </authorList>
    </citation>
    <scope>NUCLEOTIDE SEQUENCE [LARGE SCALE GENOMIC DNA]</scope>
    <source>
        <strain evidence="12 13">JBR3-12</strain>
    </source>
</reference>
<dbReference type="EMBL" id="CP064939">
    <property type="protein sequence ID" value="QPH39045.1"/>
    <property type="molecule type" value="Genomic_DNA"/>
</dbReference>
<dbReference type="Gene3D" id="2.170.130.10">
    <property type="entry name" value="TonB-dependent receptor, plug domain"/>
    <property type="match status" value="1"/>
</dbReference>
<dbReference type="Gene3D" id="2.60.40.1120">
    <property type="entry name" value="Carboxypeptidase-like, regulatory domain"/>
    <property type="match status" value="1"/>
</dbReference>
<protein>
    <submittedName>
        <fullName evidence="12">TonB-dependent receptor</fullName>
    </submittedName>
</protein>
<evidence type="ECO:0000256" key="1">
    <source>
        <dbReference type="ARBA" id="ARBA00004571"/>
    </source>
</evidence>
<evidence type="ECO:0000256" key="3">
    <source>
        <dbReference type="ARBA" id="ARBA00022452"/>
    </source>
</evidence>
<dbReference type="InterPro" id="IPR000531">
    <property type="entry name" value="Beta-barrel_TonB"/>
</dbReference>
<dbReference type="InterPro" id="IPR039426">
    <property type="entry name" value="TonB-dep_rcpt-like"/>
</dbReference>
<dbReference type="RefSeq" id="WP_196098520.1">
    <property type="nucleotide sequence ID" value="NZ_CP064939.1"/>
</dbReference>
<dbReference type="GO" id="GO:0009279">
    <property type="term" value="C:cell outer membrane"/>
    <property type="evidence" value="ECO:0007669"/>
    <property type="project" value="UniProtKB-SubCell"/>
</dbReference>
<dbReference type="InterPro" id="IPR036942">
    <property type="entry name" value="Beta-barrel_TonB_sf"/>
</dbReference>
<comment type="similarity">
    <text evidence="8 9">Belongs to the TonB-dependent receptor family.</text>
</comment>
<feature type="domain" description="TonB-dependent receptor plug" evidence="11">
    <location>
        <begin position="120"/>
        <end position="222"/>
    </location>
</feature>
<sequence>MKKIFSLLITVFISSLLYGQTGIIKGTLTTSNGKPAAHVSIVFEGTGKGTVSDVSGNYILNDVKAGTYILIASSLEFETQKTEVSVAVGQTTNLNLTLIENQGQLNDVVISAGRTPETIDQIPSSVTVVGLKTLQDNINISSNIATILQTYVPGLAPSTGLSSNAGQTLRGRSLLIMVDGVPQSTPLRNGAMDLRALDPAVIERVEVVKGATAIYGNGAAGGLINYFTRSAKTDKVINSQTSIATTGSLVNKANSMGGRISQLFYGDKGKLSYALSGVYEQTGELKDAKGDIMPPVYGLGETDSYNAFAKLGYKFNSKHKVQATYNFYSSRQATNYITVNGDYAKGIKTTAMQGQASGVPQGVKGNHNANIFFAGETGVANTTYNADFYYQSVDNVFFYSEAFVDGGVSRVLSKKNGARLVLNTPFYFASADANVTYGLDAQRDRTSQPLVDGRIWVPEMDMVNYAPFAQARFTFFDKLILKGGLRFESVNIEVNDYKTLPSKNTTTGVVTPSIDVRGGNLHYNPLVFNVGLRYNTSDYFSPYISFSQGFTVSDVGVALRAAKVNDIAKINTEAVIVDSYEAGFVSKVKNLRFEATGYISKSSLGANSVFNNGEYIVVRAPERIYGFELNAEMKVTKALKAAVNYSFVEGKADADDDGKYNGEKDEYLSGHRIGAPMFGANINYSILSGKLNLLLQYTGITSRDRFAKKANGLYNPFEGPVKAYNLFNSAIFYHITPATSINLGVENMFNEDYFTPRSQYTARNTDYIKGKGASYRLTLNIRI</sequence>
<keyword evidence="12" id="KW-0675">Receptor</keyword>
<evidence type="ECO:0000256" key="9">
    <source>
        <dbReference type="RuleBase" id="RU003357"/>
    </source>
</evidence>
<gene>
    <name evidence="12" type="ORF">IZT61_18585</name>
</gene>
<dbReference type="Pfam" id="PF00593">
    <property type="entry name" value="TonB_dep_Rec_b-barrel"/>
    <property type="match status" value="1"/>
</dbReference>
<dbReference type="GO" id="GO:0015344">
    <property type="term" value="F:siderophore uptake transmembrane transporter activity"/>
    <property type="evidence" value="ECO:0007669"/>
    <property type="project" value="TreeGrafter"/>
</dbReference>
<keyword evidence="5 9" id="KW-0798">TonB box</keyword>
<dbReference type="SUPFAM" id="SSF56935">
    <property type="entry name" value="Porins"/>
    <property type="match status" value="1"/>
</dbReference>
<dbReference type="PANTHER" id="PTHR30069:SF42">
    <property type="entry name" value="FERRIC AEROBACTIN RECEPTOR"/>
    <property type="match status" value="1"/>
</dbReference>
<evidence type="ECO:0000259" key="11">
    <source>
        <dbReference type="Pfam" id="PF07715"/>
    </source>
</evidence>
<dbReference type="Gene3D" id="2.40.170.20">
    <property type="entry name" value="TonB-dependent receptor, beta-barrel domain"/>
    <property type="match status" value="1"/>
</dbReference>
<name>A0A7S9KY97_9SPHI</name>
<dbReference type="SUPFAM" id="SSF49452">
    <property type="entry name" value="Starch-binding domain-like"/>
    <property type="match status" value="1"/>
</dbReference>
<evidence type="ECO:0000313" key="13">
    <source>
        <dbReference type="Proteomes" id="UP000594759"/>
    </source>
</evidence>
<dbReference type="PROSITE" id="PS52016">
    <property type="entry name" value="TONB_DEPENDENT_REC_3"/>
    <property type="match status" value="1"/>
</dbReference>
<dbReference type="InterPro" id="IPR013784">
    <property type="entry name" value="Carb-bd-like_fold"/>
</dbReference>
<evidence type="ECO:0000256" key="2">
    <source>
        <dbReference type="ARBA" id="ARBA00022448"/>
    </source>
</evidence>
<organism evidence="12 13">
    <name type="scientific">Pedobacter endophyticus</name>
    <dbReference type="NCBI Taxonomy" id="2789740"/>
    <lineage>
        <taxon>Bacteria</taxon>
        <taxon>Pseudomonadati</taxon>
        <taxon>Bacteroidota</taxon>
        <taxon>Sphingobacteriia</taxon>
        <taxon>Sphingobacteriales</taxon>
        <taxon>Sphingobacteriaceae</taxon>
        <taxon>Pedobacter</taxon>
    </lineage>
</organism>
<evidence type="ECO:0000256" key="4">
    <source>
        <dbReference type="ARBA" id="ARBA00022692"/>
    </source>
</evidence>
<proteinExistence type="inferred from homology"/>
<comment type="subcellular location">
    <subcellularLocation>
        <location evidence="1 8">Cell outer membrane</location>
        <topology evidence="1 8">Multi-pass membrane protein</topology>
    </subcellularLocation>
</comment>
<accession>A0A7S9KY97</accession>
<dbReference type="Pfam" id="PF13715">
    <property type="entry name" value="CarbopepD_reg_2"/>
    <property type="match status" value="1"/>
</dbReference>
<dbReference type="InterPro" id="IPR037066">
    <property type="entry name" value="Plug_dom_sf"/>
</dbReference>
<keyword evidence="4 8" id="KW-0812">Transmembrane</keyword>
<dbReference type="GO" id="GO:0044718">
    <property type="term" value="P:siderophore transmembrane transport"/>
    <property type="evidence" value="ECO:0007669"/>
    <property type="project" value="TreeGrafter"/>
</dbReference>